<evidence type="ECO:0000313" key="5">
    <source>
        <dbReference type="Proteomes" id="UP000008022"/>
    </source>
</evidence>
<feature type="region of interest" description="Disordered" evidence="2">
    <location>
        <begin position="140"/>
        <end position="161"/>
    </location>
</feature>
<dbReference type="AlphaFoldDB" id="A0A0E0NT56"/>
<dbReference type="Pfam" id="PF20241">
    <property type="entry name" value="DUF6598"/>
    <property type="match status" value="1"/>
</dbReference>
<dbReference type="STRING" id="4529.A0A0E0NT56"/>
<feature type="region of interest" description="Disordered" evidence="2">
    <location>
        <begin position="320"/>
        <end position="357"/>
    </location>
</feature>
<organism evidence="4 5">
    <name type="scientific">Oryza rufipogon</name>
    <name type="common">Brownbeard rice</name>
    <name type="synonym">Asian wild rice</name>
    <dbReference type="NCBI Taxonomy" id="4529"/>
    <lineage>
        <taxon>Eukaryota</taxon>
        <taxon>Viridiplantae</taxon>
        <taxon>Streptophyta</taxon>
        <taxon>Embryophyta</taxon>
        <taxon>Tracheophyta</taxon>
        <taxon>Spermatophyta</taxon>
        <taxon>Magnoliopsida</taxon>
        <taxon>Liliopsida</taxon>
        <taxon>Poales</taxon>
        <taxon>Poaceae</taxon>
        <taxon>BOP clade</taxon>
        <taxon>Oryzoideae</taxon>
        <taxon>Oryzeae</taxon>
        <taxon>Oryzinae</taxon>
        <taxon>Oryza</taxon>
    </lineage>
</organism>
<reference evidence="5" key="1">
    <citation type="submission" date="2013-06" db="EMBL/GenBank/DDBJ databases">
        <authorList>
            <person name="Zhao Q."/>
        </authorList>
    </citation>
    <scope>NUCLEOTIDE SEQUENCE</scope>
    <source>
        <strain evidence="5">cv. W1943</strain>
    </source>
</reference>
<dbReference type="SUPFAM" id="SSF57850">
    <property type="entry name" value="RING/U-box"/>
    <property type="match status" value="1"/>
</dbReference>
<evidence type="ECO:0000256" key="2">
    <source>
        <dbReference type="SAM" id="MobiDB-lite"/>
    </source>
</evidence>
<keyword evidence="1" id="KW-0862">Zinc</keyword>
<proteinExistence type="predicted"/>
<dbReference type="InterPro" id="IPR046533">
    <property type="entry name" value="DUF6598"/>
</dbReference>
<feature type="compositionally biased region" description="Polar residues" evidence="2">
    <location>
        <begin position="246"/>
        <end position="257"/>
    </location>
</feature>
<dbReference type="PANTHER" id="PTHR46519:SF5">
    <property type="entry name" value="RING_U-BOX SUPERFAMILY PROTEIN"/>
    <property type="match status" value="1"/>
</dbReference>
<dbReference type="Pfam" id="PF13920">
    <property type="entry name" value="zf-C3HC4_3"/>
    <property type="match status" value="1"/>
</dbReference>
<sequence length="1019" mass="115068">MEHPVSNTMEPDLRAKDHRACSASATDTSSRIIAQWAARRRQLACDDQVIDRRDRDSELLALARLHAVSMLDASFLRAHDDAGGGGGRRARSPERALVRRIAREWTASSRTSPRGGGAGGEELLGETERQRVRAVRERVRMASQGQGHGGAHTPRLMRGRGRHGQDVVTRMAMERQRELQGLSDHRAVSAFAHRARIQSFLRGRSFHSGSPMHDERPLSMAARELGQLRQSHPVSRFREEVRSRTEVTTNGPATNHTGPMDTIVDLHLHENDHRQENATHNEIQTHQSMENESVDIQRSITTSNDDVVQSDFGQEQLHRYEDYPDSGSSEEASEQSDSSSPSDNSNQQEEETYEQQTNLLWSRETSSSEDGDHEWNVMNSQEAEAQWRSGPSFSSNRNINRFSPPDDDVYGVELRELLSRRSVSNLLRSGFRESLDQLIQSYVRRQEEHDDPLDWDYQRQGTATGLHSDDQGEDRIDEATNQTVSDTRDHQPSILPQQRHWQMELPHHHHNWSQQAMRHSELDWDAIHVLRDDLTGLQRGMTSMQQMLEACMEMQMELQRSIKQEVSAALNRSLAVPAGEEGMLEDGSEWKLARKGTCCICCDRQIDSLLYRCGHMCTCSKCASELLHGVGKCPLCRAPIVEVVRAYCIIFAFIPCSSNSVQRYSATKTDKNKSSDLIIQPQINDVTEESNQRPTDSSEINPTVGVFGEHYLFWTQHICQLSSHRDGTIYNNQLYWKNNYDIDVTNREETPVEPMRYSVATRCNPDLENCLCMTCQMVQIFSLKLAHTSINSGPTQLYGYIAARDHVDSMLNYVFNRSRDDPIAVNQGSLIEMTGPKRGIALIPECLFEFDMRIKTGEKEEDDLQLIDGMIELDEMRMPETPYTTRINGDSGSVDLCLANVSNGVEATVEVVISELMVNGFDLSISCVVSSSRYEYDESKEFQIFGGSIGEACGLRRFVLAVYLDTVMQLKLKVDQKGSNGVEHCCSFSCKLHGCASEDVKLEEVASISVKVTWSALIE</sequence>
<keyword evidence="1" id="KW-0479">Metal-binding</keyword>
<protein>
    <recommendedName>
        <fullName evidence="3">RING-type domain-containing protein</fullName>
    </recommendedName>
</protein>
<feature type="compositionally biased region" description="Low complexity" evidence="2">
    <location>
        <begin position="325"/>
        <end position="347"/>
    </location>
</feature>
<feature type="compositionally biased region" description="Basic and acidic residues" evidence="2">
    <location>
        <begin position="236"/>
        <end position="245"/>
    </location>
</feature>
<dbReference type="CDD" id="cd16647">
    <property type="entry name" value="mRING-HC-C3HC5_NEU1"/>
    <property type="match status" value="1"/>
</dbReference>
<accession>A0A0E0NT56</accession>
<dbReference type="Proteomes" id="UP000008022">
    <property type="component" value="Unassembled WGS sequence"/>
</dbReference>
<feature type="region of interest" description="Disordered" evidence="2">
    <location>
        <begin position="449"/>
        <end position="474"/>
    </location>
</feature>
<dbReference type="InterPro" id="IPR001841">
    <property type="entry name" value="Znf_RING"/>
</dbReference>
<dbReference type="EnsemblPlants" id="ORUFI03G12660.1">
    <property type="protein sequence ID" value="ORUFI03G12660.1"/>
    <property type="gene ID" value="ORUFI03G12660"/>
</dbReference>
<evidence type="ECO:0000313" key="4">
    <source>
        <dbReference type="EnsemblPlants" id="ORUFI03G12660.1"/>
    </source>
</evidence>
<dbReference type="PANTHER" id="PTHR46519">
    <property type="entry name" value="RING/U-BOX SUPERFAMILY PROTEIN"/>
    <property type="match status" value="1"/>
</dbReference>
<dbReference type="InterPro" id="IPR013083">
    <property type="entry name" value="Znf_RING/FYVE/PHD"/>
</dbReference>
<name>A0A0E0NT56_ORYRU</name>
<evidence type="ECO:0000259" key="3">
    <source>
        <dbReference type="PROSITE" id="PS50089"/>
    </source>
</evidence>
<evidence type="ECO:0000256" key="1">
    <source>
        <dbReference type="PROSITE-ProRule" id="PRU00175"/>
    </source>
</evidence>
<keyword evidence="5" id="KW-1185">Reference proteome</keyword>
<dbReference type="Gramene" id="ORUFI03G12660.1">
    <property type="protein sequence ID" value="ORUFI03G12660.1"/>
    <property type="gene ID" value="ORUFI03G12660"/>
</dbReference>
<dbReference type="PROSITE" id="PS50089">
    <property type="entry name" value="ZF_RING_2"/>
    <property type="match status" value="1"/>
</dbReference>
<feature type="compositionally biased region" description="Low complexity" evidence="2">
    <location>
        <begin position="391"/>
        <end position="403"/>
    </location>
</feature>
<dbReference type="eggNOG" id="KOG4172">
    <property type="taxonomic scope" value="Eukaryota"/>
</dbReference>
<dbReference type="OMA" id="PLDWDYQ"/>
<feature type="region of interest" description="Disordered" evidence="2">
    <location>
        <begin position="382"/>
        <end position="403"/>
    </location>
</feature>
<reference evidence="4" key="2">
    <citation type="submission" date="2015-06" db="UniProtKB">
        <authorList>
            <consortium name="EnsemblPlants"/>
        </authorList>
    </citation>
    <scope>IDENTIFICATION</scope>
</reference>
<dbReference type="HOGENOM" id="CLU_012471_1_0_1"/>
<dbReference type="GO" id="GO:0008270">
    <property type="term" value="F:zinc ion binding"/>
    <property type="evidence" value="ECO:0007669"/>
    <property type="project" value="UniProtKB-KW"/>
</dbReference>
<keyword evidence="1" id="KW-0863">Zinc-finger</keyword>
<dbReference type="Gene3D" id="3.30.40.10">
    <property type="entry name" value="Zinc/RING finger domain, C3HC4 (zinc finger)"/>
    <property type="match status" value="1"/>
</dbReference>
<feature type="domain" description="RING-type" evidence="3">
    <location>
        <begin position="598"/>
        <end position="637"/>
    </location>
</feature>
<feature type="region of interest" description="Disordered" evidence="2">
    <location>
        <begin position="232"/>
        <end position="260"/>
    </location>
</feature>